<dbReference type="EMBL" id="QEPN01000015">
    <property type="protein sequence ID" value="RDE69732.1"/>
    <property type="molecule type" value="Genomic_DNA"/>
</dbReference>
<evidence type="ECO:0000313" key="3">
    <source>
        <dbReference type="Proteomes" id="UP000253872"/>
    </source>
</evidence>
<name>A0A369YHR4_9PAST</name>
<dbReference type="Pfam" id="PF03992">
    <property type="entry name" value="ABM"/>
    <property type="match status" value="1"/>
</dbReference>
<dbReference type="InterPro" id="IPR050744">
    <property type="entry name" value="AI-2_Isomerase_LsrG"/>
</dbReference>
<dbReference type="AlphaFoldDB" id="A0A369YHR4"/>
<dbReference type="GO" id="GO:0004497">
    <property type="term" value="F:monooxygenase activity"/>
    <property type="evidence" value="ECO:0007669"/>
    <property type="project" value="UniProtKB-KW"/>
</dbReference>
<proteinExistence type="predicted"/>
<gene>
    <name evidence="2" type="ORF">DPV93_10790</name>
</gene>
<keyword evidence="2" id="KW-0503">Monooxygenase</keyword>
<accession>A0A369YHR4</accession>
<organism evidence="2 3">
    <name type="scientific">Haemophilus sputorum</name>
    <dbReference type="NCBI Taxonomy" id="1078480"/>
    <lineage>
        <taxon>Bacteria</taxon>
        <taxon>Pseudomonadati</taxon>
        <taxon>Pseudomonadota</taxon>
        <taxon>Gammaproteobacteria</taxon>
        <taxon>Pasteurellales</taxon>
        <taxon>Pasteurellaceae</taxon>
        <taxon>Haemophilus</taxon>
    </lineage>
</organism>
<keyword evidence="2" id="KW-0560">Oxidoreductase</keyword>
<dbReference type="Proteomes" id="UP000253872">
    <property type="component" value="Unassembled WGS sequence"/>
</dbReference>
<dbReference type="Gene3D" id="3.30.70.100">
    <property type="match status" value="1"/>
</dbReference>
<dbReference type="RefSeq" id="WP_111404542.1">
    <property type="nucleotide sequence ID" value="NZ_QEPN01000015.1"/>
</dbReference>
<comment type="caution">
    <text evidence="2">The sequence shown here is derived from an EMBL/GenBank/DDBJ whole genome shotgun (WGS) entry which is preliminary data.</text>
</comment>
<dbReference type="SUPFAM" id="SSF54909">
    <property type="entry name" value="Dimeric alpha+beta barrel"/>
    <property type="match status" value="1"/>
</dbReference>
<feature type="domain" description="ABM" evidence="1">
    <location>
        <begin position="2"/>
        <end position="91"/>
    </location>
</feature>
<dbReference type="PROSITE" id="PS51725">
    <property type="entry name" value="ABM"/>
    <property type="match status" value="1"/>
</dbReference>
<reference evidence="2 3" key="1">
    <citation type="submission" date="2018-05" db="EMBL/GenBank/DDBJ databases">
        <title>Draft Genome Sequences for a Diverse set of 7 Haemophilus Species.</title>
        <authorList>
            <person name="Nichols M."/>
            <person name="Topaz N."/>
            <person name="Wang X."/>
            <person name="Wang X."/>
            <person name="Boxrud D."/>
        </authorList>
    </citation>
    <scope>NUCLEOTIDE SEQUENCE [LARGE SCALE GENOMIC DNA]</scope>
    <source>
        <strain evidence="2 3">C2002001239</strain>
    </source>
</reference>
<evidence type="ECO:0000259" key="1">
    <source>
        <dbReference type="PROSITE" id="PS51725"/>
    </source>
</evidence>
<dbReference type="InterPro" id="IPR007138">
    <property type="entry name" value="ABM_dom"/>
</dbReference>
<dbReference type="InterPro" id="IPR011008">
    <property type="entry name" value="Dimeric_a/b-barrel"/>
</dbReference>
<dbReference type="STRING" id="1035839.GCA_000238795_01958"/>
<protein>
    <submittedName>
        <fullName evidence="2">Antibiotic biosynthesis monooxygenase</fullName>
    </submittedName>
</protein>
<dbReference type="PANTHER" id="PTHR33336:SF15">
    <property type="entry name" value="ABM DOMAIN-CONTAINING PROTEIN"/>
    <property type="match status" value="1"/>
</dbReference>
<evidence type="ECO:0000313" key="2">
    <source>
        <dbReference type="EMBL" id="RDE69732.1"/>
    </source>
</evidence>
<sequence>MIGVYAICEVKAEKLAEFETVAKNLVNASRQDKGCVSYDCGKVAGKANTYTFIERWESDADLDLHTKQPHFTQAVEAFGELLAKDIEINVVELF</sequence>
<dbReference type="PANTHER" id="PTHR33336">
    <property type="entry name" value="QUINOL MONOOXYGENASE YGIN-RELATED"/>
    <property type="match status" value="1"/>
</dbReference>